<dbReference type="Pfam" id="PF00596">
    <property type="entry name" value="Aldolase_II"/>
    <property type="match status" value="1"/>
</dbReference>
<keyword evidence="4 7" id="KW-0285">Flavoprotein</keyword>
<dbReference type="PANTHER" id="PTHR11985:SF15">
    <property type="entry name" value="GLYCEROL-3-PHOSPHATE DEHYDROGENASE, MITOCHONDRIAL"/>
    <property type="match status" value="1"/>
</dbReference>
<evidence type="ECO:0000256" key="4">
    <source>
        <dbReference type="ARBA" id="ARBA00022630"/>
    </source>
</evidence>
<dbReference type="PRINTS" id="PR01001">
    <property type="entry name" value="FADG3PDH"/>
</dbReference>
<feature type="non-terminal residue" evidence="10">
    <location>
        <position position="327"/>
    </location>
</feature>
<keyword evidence="5" id="KW-0274">FAD</keyword>
<feature type="domain" description="Class II aldolase/adducin N-terminal" evidence="8">
    <location>
        <begin position="3"/>
        <end position="67"/>
    </location>
</feature>
<keyword evidence="11" id="KW-1185">Reference proteome</keyword>
<dbReference type="PROSITE" id="PS00977">
    <property type="entry name" value="FAD_G3PDH_1"/>
    <property type="match status" value="1"/>
</dbReference>
<proteinExistence type="inferred from homology"/>
<evidence type="ECO:0000259" key="9">
    <source>
        <dbReference type="Pfam" id="PF01266"/>
    </source>
</evidence>
<feature type="domain" description="FAD dependent oxidoreductase" evidence="9">
    <location>
        <begin position="120"/>
        <end position="327"/>
    </location>
</feature>
<protein>
    <recommendedName>
        <fullName evidence="3 7">Glycerol-3-phosphate dehydrogenase</fullName>
        <ecNumber evidence="3 7">1.1.5.3</ecNumber>
    </recommendedName>
</protein>
<accession>A0ABQ5KV34</accession>
<sequence>AAFGGTDIRCAGYARYGTKELSDHAIAALEGRNGCLLANHGMIALGANLDKAMWLAVELETIARQYYLSLALDSRIILSDEEIADTAKGFSTYGLQAPKPSKAPMKGTAPVAGRDHGLVDIAVIGGGINGAGIARDAAGRGLKVLLCEKDDFAEGTSSRSGKLIHGGLRYLEYYEFRLVREALIERERPAWLVRTGLLLYDHLGGRKQLPASRGLDLSQGPEGAPLRQEFRRGFEYSDCWVDDSRLVILNLIDAARNGACILSRTRALRARRDGETWLLEMQGDDGTAQVVRSRALVNAAGPWVQDVIQGVTGLNSAQNVRLVKGSH</sequence>
<dbReference type="EC" id="1.1.5.3" evidence="3 7"/>
<evidence type="ECO:0000256" key="3">
    <source>
        <dbReference type="ARBA" id="ARBA00013029"/>
    </source>
</evidence>
<dbReference type="Gene3D" id="3.50.50.60">
    <property type="entry name" value="FAD/NAD(P)-binding domain"/>
    <property type="match status" value="2"/>
</dbReference>
<comment type="similarity">
    <text evidence="2 7">Belongs to the FAD-dependent glycerol-3-phosphate dehydrogenase family.</text>
</comment>
<dbReference type="InterPro" id="IPR000447">
    <property type="entry name" value="G3P_DH_FAD-dep"/>
</dbReference>
<evidence type="ECO:0000259" key="8">
    <source>
        <dbReference type="Pfam" id="PF00596"/>
    </source>
</evidence>
<dbReference type="InterPro" id="IPR036188">
    <property type="entry name" value="FAD/NAD-bd_sf"/>
</dbReference>
<dbReference type="InterPro" id="IPR036409">
    <property type="entry name" value="Aldolase_II/adducin_N_sf"/>
</dbReference>
<evidence type="ECO:0000256" key="6">
    <source>
        <dbReference type="ARBA" id="ARBA00023002"/>
    </source>
</evidence>
<evidence type="ECO:0000256" key="2">
    <source>
        <dbReference type="ARBA" id="ARBA00007330"/>
    </source>
</evidence>
<reference evidence="10" key="1">
    <citation type="submission" date="2022-03" db="EMBL/GenBank/DDBJ databases">
        <title>Draft genome sequence of Aduncisulcus paluster, a free-living microaerophilic Fornicata.</title>
        <authorList>
            <person name="Yuyama I."/>
            <person name="Kume K."/>
            <person name="Tamura T."/>
            <person name="Inagaki Y."/>
            <person name="Hashimoto T."/>
        </authorList>
    </citation>
    <scope>NUCLEOTIDE SEQUENCE</scope>
    <source>
        <strain evidence="10">NY0171</strain>
    </source>
</reference>
<evidence type="ECO:0000256" key="5">
    <source>
        <dbReference type="ARBA" id="ARBA00022827"/>
    </source>
</evidence>
<comment type="cofactor">
    <cofactor evidence="1 7">
        <name>FAD</name>
        <dbReference type="ChEBI" id="CHEBI:57692"/>
    </cofactor>
</comment>
<name>A0ABQ5KV34_9EUKA</name>
<dbReference type="Proteomes" id="UP001057375">
    <property type="component" value="Unassembled WGS sequence"/>
</dbReference>
<dbReference type="SUPFAM" id="SSF51905">
    <property type="entry name" value="FAD/NAD(P)-binding domain"/>
    <property type="match status" value="1"/>
</dbReference>
<keyword evidence="6 7" id="KW-0560">Oxidoreductase</keyword>
<gene>
    <name evidence="10" type="ORF">ADUPG1_003145</name>
</gene>
<evidence type="ECO:0000313" key="11">
    <source>
        <dbReference type="Proteomes" id="UP001057375"/>
    </source>
</evidence>
<dbReference type="PANTHER" id="PTHR11985">
    <property type="entry name" value="GLYCEROL-3-PHOSPHATE DEHYDROGENASE"/>
    <property type="match status" value="1"/>
</dbReference>
<organism evidence="10 11">
    <name type="scientific">Aduncisulcus paluster</name>
    <dbReference type="NCBI Taxonomy" id="2918883"/>
    <lineage>
        <taxon>Eukaryota</taxon>
        <taxon>Metamonada</taxon>
        <taxon>Carpediemonas-like organisms</taxon>
        <taxon>Aduncisulcus</taxon>
    </lineage>
</organism>
<comment type="catalytic activity">
    <reaction evidence="7">
        <text>a quinone + sn-glycerol 3-phosphate = dihydroxyacetone phosphate + a quinol</text>
        <dbReference type="Rhea" id="RHEA:18977"/>
        <dbReference type="ChEBI" id="CHEBI:24646"/>
        <dbReference type="ChEBI" id="CHEBI:57597"/>
        <dbReference type="ChEBI" id="CHEBI:57642"/>
        <dbReference type="ChEBI" id="CHEBI:132124"/>
        <dbReference type="EC" id="1.1.5.3"/>
    </reaction>
</comment>
<comment type="caution">
    <text evidence="10">The sequence shown here is derived from an EMBL/GenBank/DDBJ whole genome shotgun (WGS) entry which is preliminary data.</text>
</comment>
<dbReference type="InterPro" id="IPR006076">
    <property type="entry name" value="FAD-dep_OxRdtase"/>
</dbReference>
<feature type="non-terminal residue" evidence="10">
    <location>
        <position position="1"/>
    </location>
</feature>
<evidence type="ECO:0000313" key="10">
    <source>
        <dbReference type="EMBL" id="GKT36318.1"/>
    </source>
</evidence>
<dbReference type="Gene3D" id="3.40.225.10">
    <property type="entry name" value="Class II aldolase/adducin N-terminal domain"/>
    <property type="match status" value="1"/>
</dbReference>
<dbReference type="SUPFAM" id="SSF53639">
    <property type="entry name" value="AraD/HMP-PK domain-like"/>
    <property type="match status" value="1"/>
</dbReference>
<evidence type="ECO:0000256" key="7">
    <source>
        <dbReference type="RuleBase" id="RU361217"/>
    </source>
</evidence>
<dbReference type="EMBL" id="BQXS01004100">
    <property type="protein sequence ID" value="GKT36318.1"/>
    <property type="molecule type" value="Genomic_DNA"/>
</dbReference>
<dbReference type="Pfam" id="PF01266">
    <property type="entry name" value="DAO"/>
    <property type="match status" value="1"/>
</dbReference>
<evidence type="ECO:0000256" key="1">
    <source>
        <dbReference type="ARBA" id="ARBA00001974"/>
    </source>
</evidence>
<dbReference type="InterPro" id="IPR001303">
    <property type="entry name" value="Aldolase_II/adducin_N"/>
</dbReference>